<feature type="region of interest" description="Disordered" evidence="6">
    <location>
        <begin position="1"/>
        <end position="65"/>
    </location>
</feature>
<reference evidence="8" key="1">
    <citation type="submission" date="2016-07" db="EMBL/GenBank/DDBJ databases">
        <authorList>
            <person name="Jaenicke Sebastian"/>
        </authorList>
    </citation>
    <scope>NUCLEOTIDE SEQUENCE [LARGE SCALE GENOMIC DNA]</scope>
</reference>
<dbReference type="InterPro" id="IPR053450">
    <property type="entry name" value="TALE"/>
</dbReference>
<evidence type="ECO:0000313" key="8">
    <source>
        <dbReference type="Proteomes" id="UP000093071"/>
    </source>
</evidence>
<dbReference type="Gene3D" id="6.10.140.500">
    <property type="match status" value="9"/>
</dbReference>
<evidence type="ECO:0000256" key="6">
    <source>
        <dbReference type="SAM" id="MobiDB-lite"/>
    </source>
</evidence>
<dbReference type="InterPro" id="IPR005042">
    <property type="entry name" value="TAL_effector_rpt"/>
</dbReference>
<dbReference type="PATRIC" id="fig|1261556.5.peg.575"/>
<evidence type="ECO:0000256" key="4">
    <source>
        <dbReference type="ARBA" id="ARBA00022562"/>
    </source>
</evidence>
<accession>A0A1C3TJE2</accession>
<dbReference type="GO" id="GO:0005576">
    <property type="term" value="C:extracellular region"/>
    <property type="evidence" value="ECO:0007669"/>
    <property type="project" value="UniProtKB-SubCell"/>
</dbReference>
<gene>
    <name evidence="7" type="primary">talDA1</name>
    <name evidence="7" type="ORF">BN444_04223</name>
</gene>
<feature type="compositionally biased region" description="Basic residues" evidence="6">
    <location>
        <begin position="131"/>
        <end position="141"/>
    </location>
</feature>
<keyword evidence="5" id="KW-0677">Repeat</keyword>
<evidence type="ECO:0000256" key="2">
    <source>
        <dbReference type="ARBA" id="ARBA00004613"/>
    </source>
</evidence>
<keyword evidence="4" id="KW-1048">Host nucleus</keyword>
<dbReference type="AlphaFoldDB" id="A0A1C3TJE2"/>
<evidence type="ECO:0000256" key="1">
    <source>
        <dbReference type="ARBA" id="ARBA00004147"/>
    </source>
</evidence>
<feature type="region of interest" description="Disordered" evidence="6">
    <location>
        <begin position="127"/>
        <end position="153"/>
    </location>
</feature>
<name>A0A1C3TJE2_XANCT</name>
<dbReference type="Proteomes" id="UP000093071">
    <property type="component" value="Chromosome I"/>
</dbReference>
<keyword evidence="3" id="KW-0964">Secreted</keyword>
<feature type="region of interest" description="Disordered" evidence="6">
    <location>
        <begin position="959"/>
        <end position="980"/>
    </location>
</feature>
<feature type="region of interest" description="Disordered" evidence="6">
    <location>
        <begin position="995"/>
        <end position="1034"/>
    </location>
</feature>
<dbReference type="NCBIfam" id="NF041308">
    <property type="entry name" value="AvrBs3"/>
    <property type="match status" value="1"/>
</dbReference>
<comment type="subcellular location">
    <subcellularLocation>
        <location evidence="1">Host nucleus</location>
    </subcellularLocation>
    <subcellularLocation>
        <location evidence="2">Secreted</location>
    </subcellularLocation>
</comment>
<sequence length="1109" mass="117309">MDPIRSRTPIPSRELLAGSQPDGVQPTADRRVSPPAGSPLDGLPARRTMSRTQLPSPPASVPAFSAGSFSDLLRQVDSSLFDASFFDSMPAFGAHHAQAATGELDEVQSALRAADDPQPPVRVAVTAARPPRAKPAQRPRRAAQTSDASPAADVDLSTFGYSQQQQEKIKPTVRSTVAQHHAALVGHGFTHAHIVELSKHPAALGTIAARYSEMIAALPEATHEDIVGVGKQWSGARALEALLMVAEELRAPPLQLVTGQLLKIAKRGGVTAVEAVHASRNALTGAPLHLTPDQVVAIVSNNGGKPALETVQRLLPVLCQPPYGLTPEQVVAIASHDGGKQALETLQRLLPVLCQPPYGLTSEQVVAIASNGGGKQALETVQRLLPVLCQPPYGLTPNQVVAIASNGGGKQALETVQRLLPVLCQEYGLILEQVVAIASNGGGKQALETVQRLLPVLCKEYGLTPEQVVAIASNNGGKLALETVERLLPVLCQPPYGLTPKQVVAIAGYKGANQALGTVQRLLPVLCKPPYGLTPDQVVAIASNGGAKQALETVERLLPVLCKPPYGLTPDQVVAIASHDGGRQALETVQRLLPVLCQPPYGLTPNQVVAIASNGGGKQALETVQRLLPVLCQEYGLTRQQVVAIASNGGGKQSLETVQRLLPVLCKPPYNLTPDQVVAIASNDGGKQALETVQRLLPVLCKPPYNLTPEQVVAIASNGGGKQALETVQRLLPVLCKEYGLTPEQVVAIASHDGAKQSLETVQRLLPVLCQLPYGLTPNQVVAIASNHGGKQSLETVQRLLPVLCQPPYGLTPNQVVAIASHDGGTQALESIFAQLSSPDPALAALTNDRLVALACIGGRPALDAVKKGLPHAPALITRVHNRVPEGTAHLVADHAQVVRVLSFFQCHSQRGQVFHEAMKRFEMSREGLLQLFRRVGVTELEAISGTLPPASQRWDRMLQASGRKGAKPPSASAQTQGQESLDAFADSLERELDAPSPMHQAGQALASSRKRSRSASSVNRSSAQQAAEVFVPEQRDAPPLLPLSSWGVKRRRTRIGGLPDPGTPTHGDLAASSAAFLEQDAGPFAGAAEDFPAFDQDELAWLKELLAH</sequence>
<dbReference type="EMBL" id="LT604072">
    <property type="protein sequence ID" value="SCB03356.1"/>
    <property type="molecule type" value="Genomic_DNA"/>
</dbReference>
<dbReference type="RefSeq" id="WP_065898845.1">
    <property type="nucleotide sequence ID" value="NZ_LT604072.1"/>
</dbReference>
<feature type="compositionally biased region" description="Low complexity" evidence="6">
    <location>
        <begin position="1015"/>
        <end position="1028"/>
    </location>
</feature>
<organism evidence="7 8">
    <name type="scientific">Xanthomonas translucens pv. translucens DSM 18974</name>
    <dbReference type="NCBI Taxonomy" id="1261556"/>
    <lineage>
        <taxon>Bacteria</taxon>
        <taxon>Pseudomonadati</taxon>
        <taxon>Pseudomonadota</taxon>
        <taxon>Gammaproteobacteria</taxon>
        <taxon>Lysobacterales</taxon>
        <taxon>Lysobacteraceae</taxon>
        <taxon>Xanthomonas</taxon>
        <taxon>Xanthomonas translucens group</taxon>
    </lineage>
</organism>
<evidence type="ECO:0000313" key="7">
    <source>
        <dbReference type="EMBL" id="SCB03356.1"/>
    </source>
</evidence>
<evidence type="ECO:0000256" key="5">
    <source>
        <dbReference type="ARBA" id="ARBA00022737"/>
    </source>
</evidence>
<proteinExistence type="predicted"/>
<dbReference type="Pfam" id="PF03377">
    <property type="entry name" value="TAL_effector"/>
    <property type="match status" value="17"/>
</dbReference>
<protein>
    <submittedName>
        <fullName evidence="7">AvrBs3-like putative avirulence protein</fullName>
    </submittedName>
</protein>
<evidence type="ECO:0000256" key="3">
    <source>
        <dbReference type="ARBA" id="ARBA00022525"/>
    </source>
</evidence>
<dbReference type="GO" id="GO:0042025">
    <property type="term" value="C:host cell nucleus"/>
    <property type="evidence" value="ECO:0007669"/>
    <property type="project" value="UniProtKB-SubCell"/>
</dbReference>